<evidence type="ECO:0000256" key="5">
    <source>
        <dbReference type="PIRSR" id="PIRSR000699-1"/>
    </source>
</evidence>
<dbReference type="GO" id="GO:0046872">
    <property type="term" value="F:metal ion binding"/>
    <property type="evidence" value="ECO:0007669"/>
    <property type="project" value="UniProtKB-KW"/>
</dbReference>
<dbReference type="GO" id="GO:0009401">
    <property type="term" value="P:phosphoenolpyruvate-dependent sugar phosphotransferase system"/>
    <property type="evidence" value="ECO:0007669"/>
    <property type="project" value="UniProtKB-KW"/>
</dbReference>
<keyword evidence="3 8" id="KW-0808">Transferase</keyword>
<organism evidence="8">
    <name type="scientific">Thomasclavelia ramosa</name>
    <dbReference type="NCBI Taxonomy" id="1547"/>
    <lineage>
        <taxon>Bacteria</taxon>
        <taxon>Bacillati</taxon>
        <taxon>Bacillota</taxon>
        <taxon>Erysipelotrichia</taxon>
        <taxon>Erysipelotrichales</taxon>
        <taxon>Coprobacillaceae</taxon>
        <taxon>Thomasclavelia</taxon>
    </lineage>
</organism>
<dbReference type="GO" id="GO:0016740">
    <property type="term" value="F:transferase activity"/>
    <property type="evidence" value="ECO:0007669"/>
    <property type="project" value="UniProtKB-KW"/>
</dbReference>
<keyword evidence="1" id="KW-0813">Transport</keyword>
<feature type="modified residue" description="Phosphohistidine; by HPr" evidence="7">
    <location>
        <position position="79"/>
    </location>
</feature>
<evidence type="ECO:0000256" key="1">
    <source>
        <dbReference type="ARBA" id="ARBA00022448"/>
    </source>
</evidence>
<dbReference type="InterPro" id="IPR036542">
    <property type="entry name" value="PTS_IIA_lac/cel_sf"/>
</dbReference>
<reference evidence="8" key="1">
    <citation type="submission" date="2019-11" db="EMBL/GenBank/DDBJ databases">
        <authorList>
            <person name="Feng L."/>
        </authorList>
    </citation>
    <scope>NUCLEOTIDE SEQUENCE</scope>
    <source>
        <strain evidence="8">CramosumLFYP8</strain>
    </source>
</reference>
<protein>
    <submittedName>
        <fullName evidence="8">Lichenan-specific phosphotransferase enzyme IIA component</fullName>
        <ecNumber evidence="8">2.7.1.-</ecNumber>
    </submittedName>
</protein>
<evidence type="ECO:0000256" key="3">
    <source>
        <dbReference type="ARBA" id="ARBA00022679"/>
    </source>
</evidence>
<comment type="cofactor">
    <cofactor evidence="6">
        <name>Mg(2+)</name>
        <dbReference type="ChEBI" id="CHEBI:18420"/>
    </cofactor>
    <text evidence="6">Binds 1 Mg(2+) ion per trimer.</text>
</comment>
<evidence type="ECO:0000256" key="4">
    <source>
        <dbReference type="ARBA" id="ARBA00022683"/>
    </source>
</evidence>
<dbReference type="PIRSF" id="PIRSF000699">
    <property type="entry name" value="PTS_IILac_III"/>
    <property type="match status" value="1"/>
</dbReference>
<proteinExistence type="predicted"/>
<dbReference type="EC" id="2.7.1.-" evidence="8"/>
<keyword evidence="6" id="KW-0479">Metal-binding</keyword>
<evidence type="ECO:0000256" key="2">
    <source>
        <dbReference type="ARBA" id="ARBA00022597"/>
    </source>
</evidence>
<dbReference type="PROSITE" id="PS51095">
    <property type="entry name" value="PTS_EIIA_TYPE_3"/>
    <property type="match status" value="1"/>
</dbReference>
<feature type="active site" description="Tele-phosphohistidine intermediate" evidence="5">
    <location>
        <position position="79"/>
    </location>
</feature>
<dbReference type="SUPFAM" id="SSF46973">
    <property type="entry name" value="Enzyme IIa from lactose specific PTS, IIa-lac"/>
    <property type="match status" value="1"/>
</dbReference>
<dbReference type="PANTHER" id="PTHR34382">
    <property type="entry name" value="PTS SYSTEM N,N'-DIACETYLCHITOBIOSE-SPECIFIC EIIA COMPONENT"/>
    <property type="match status" value="1"/>
</dbReference>
<accession>A0A6N2XXM3</accession>
<evidence type="ECO:0000256" key="6">
    <source>
        <dbReference type="PIRSR" id="PIRSR000699-2"/>
    </source>
</evidence>
<dbReference type="PANTHER" id="PTHR34382:SF7">
    <property type="entry name" value="PTS SYSTEM N,N'-DIACETYLCHITOBIOSE-SPECIFIC EIIA COMPONENT"/>
    <property type="match status" value="1"/>
</dbReference>
<feature type="binding site" evidence="6">
    <location>
        <position position="82"/>
    </location>
    <ligand>
        <name>Mg(2+)</name>
        <dbReference type="ChEBI" id="CHEBI:18420"/>
        <note>ligand shared between all trimeric partners</note>
    </ligand>
</feature>
<dbReference type="InterPro" id="IPR003188">
    <property type="entry name" value="PTS_IIA_lac/cel"/>
</dbReference>
<keyword evidence="2" id="KW-0762">Sugar transport</keyword>
<dbReference type="AlphaFoldDB" id="A0A6N2XXM3"/>
<dbReference type="Pfam" id="PF02255">
    <property type="entry name" value="PTS_IIA"/>
    <property type="match status" value="1"/>
</dbReference>
<sequence length="114" mass="13001">MDEKISINEVAMEVILHAGNGRMKIDEALDKIALYEFECADELLKQAEKEVIEAHSVQTRVIQAQVSGEDFEYSLLFVHAQDTIMTVNTELRMARKMMPIFKNLSLKTGGNIWK</sequence>
<dbReference type="EMBL" id="CACRTL010000003">
    <property type="protein sequence ID" value="VYT57928.1"/>
    <property type="molecule type" value="Genomic_DNA"/>
</dbReference>
<dbReference type="Gene3D" id="1.20.58.80">
    <property type="entry name" value="Phosphotransferase system, lactose/cellobiose-type IIA subunit"/>
    <property type="match status" value="1"/>
</dbReference>
<evidence type="ECO:0000313" key="8">
    <source>
        <dbReference type="EMBL" id="VYT57928.1"/>
    </source>
</evidence>
<dbReference type="RefSeq" id="WP_156634975.1">
    <property type="nucleotide sequence ID" value="NZ_CACRTL010000003.1"/>
</dbReference>
<keyword evidence="4" id="KW-0598">Phosphotransferase system</keyword>
<evidence type="ECO:0000256" key="7">
    <source>
        <dbReference type="PROSITE-ProRule" id="PRU00418"/>
    </source>
</evidence>
<gene>
    <name evidence="8" type="primary">licA_2</name>
    <name evidence="8" type="ORF">CRLFYP8_00573</name>
</gene>
<keyword evidence="6" id="KW-0460">Magnesium</keyword>
<name>A0A6N2XXM3_9FIRM</name>